<keyword evidence="2" id="KW-1277">Toxin-antitoxin system</keyword>
<dbReference type="NCBIfam" id="TIGR02385">
    <property type="entry name" value="RelE_StbE"/>
    <property type="match status" value="1"/>
</dbReference>
<dbReference type="OrthoDB" id="9798046at2"/>
<gene>
    <name evidence="4" type="ORF">H0A68_18320</name>
</gene>
<dbReference type="AlphaFoldDB" id="A0A853FG24"/>
<dbReference type="Proteomes" id="UP000580517">
    <property type="component" value="Unassembled WGS sequence"/>
</dbReference>
<evidence type="ECO:0000256" key="2">
    <source>
        <dbReference type="ARBA" id="ARBA00022649"/>
    </source>
</evidence>
<organism evidence="4 5">
    <name type="scientific">Allopusillimonas soli</name>
    <dbReference type="NCBI Taxonomy" id="659016"/>
    <lineage>
        <taxon>Bacteria</taxon>
        <taxon>Pseudomonadati</taxon>
        <taxon>Pseudomonadota</taxon>
        <taxon>Betaproteobacteria</taxon>
        <taxon>Burkholderiales</taxon>
        <taxon>Alcaligenaceae</taxon>
        <taxon>Allopusillimonas</taxon>
    </lineage>
</organism>
<evidence type="ECO:0000313" key="4">
    <source>
        <dbReference type="EMBL" id="NYT38837.1"/>
    </source>
</evidence>
<comment type="similarity">
    <text evidence="1">Belongs to the RelE toxin family.</text>
</comment>
<dbReference type="Pfam" id="PF05016">
    <property type="entry name" value="ParE_toxin"/>
    <property type="match status" value="1"/>
</dbReference>
<evidence type="ECO:0000256" key="3">
    <source>
        <dbReference type="SAM" id="MobiDB-lite"/>
    </source>
</evidence>
<reference evidence="4 5" key="1">
    <citation type="submission" date="2020-07" db="EMBL/GenBank/DDBJ databases">
        <title>Taxonomic revisions and descriptions of new bacterial species based on genomic comparisons in the high-G+C-content subgroup of the family Alcaligenaceae.</title>
        <authorList>
            <person name="Szabo A."/>
            <person name="Felfoldi T."/>
        </authorList>
    </citation>
    <scope>NUCLEOTIDE SEQUENCE [LARGE SCALE GENOMIC DNA]</scope>
    <source>
        <strain evidence="4 5">DSM 25264</strain>
    </source>
</reference>
<name>A0A853FG24_9BURK</name>
<dbReference type="InterPro" id="IPR035093">
    <property type="entry name" value="RelE/ParE_toxin_dom_sf"/>
</dbReference>
<keyword evidence="5" id="KW-1185">Reference proteome</keyword>
<dbReference type="InterPro" id="IPR007712">
    <property type="entry name" value="RelE/ParE_toxin"/>
</dbReference>
<evidence type="ECO:0000256" key="1">
    <source>
        <dbReference type="ARBA" id="ARBA00006226"/>
    </source>
</evidence>
<dbReference type="Gene3D" id="3.30.2310.20">
    <property type="entry name" value="RelE-like"/>
    <property type="match status" value="1"/>
</dbReference>
<protein>
    <submittedName>
        <fullName evidence="4">Type II toxin-antitoxin system RelE/ParE family toxin</fullName>
    </submittedName>
</protein>
<dbReference type="EMBL" id="JACCEW010000007">
    <property type="protein sequence ID" value="NYT38837.1"/>
    <property type="molecule type" value="Genomic_DNA"/>
</dbReference>
<dbReference type="PANTHER" id="PTHR33755:SF6">
    <property type="entry name" value="PLASMID STABILIZATION SYSTEM PROTEIN"/>
    <property type="match status" value="1"/>
</dbReference>
<dbReference type="InterPro" id="IPR051803">
    <property type="entry name" value="TA_system_RelE-like_toxin"/>
</dbReference>
<dbReference type="PANTHER" id="PTHR33755">
    <property type="entry name" value="TOXIN PARE1-RELATED"/>
    <property type="match status" value="1"/>
</dbReference>
<evidence type="ECO:0000313" key="5">
    <source>
        <dbReference type="Proteomes" id="UP000580517"/>
    </source>
</evidence>
<proteinExistence type="inferred from homology"/>
<feature type="region of interest" description="Disordered" evidence="3">
    <location>
        <begin position="105"/>
        <end position="133"/>
    </location>
</feature>
<accession>A0A853FG24</accession>
<sequence>MVKLVWTRPAHADRRKIREYIAQHAPAAALALDELFSEKAGLLLDHPGLGRTGRVPGTRELVAHRNYTLIYDTAGDVVRILRVLHAARQWPPRYTMDELPEGAEASVTYPLPPKEREWVDAPSVGREWPNDEN</sequence>
<comment type="caution">
    <text evidence="4">The sequence shown here is derived from an EMBL/GenBank/DDBJ whole genome shotgun (WGS) entry which is preliminary data.</text>
</comment>